<organism evidence="2 3">
    <name type="scientific">Cyanophage PP</name>
    <dbReference type="NCBI Taxonomy" id="434346"/>
    <lineage>
        <taxon>Viruses</taxon>
        <taxon>Duplodnaviria</taxon>
        <taxon>Heunggongvirae</taxon>
        <taxon>Uroviricota</taxon>
        <taxon>Caudoviricetes</taxon>
        <taxon>Saffermanviridae</taxon>
        <taxon>Wumptrevirus</taxon>
        <taxon>Wumptrevirus PP</taxon>
    </lineage>
</organism>
<protein>
    <submittedName>
        <fullName evidence="2">Uncharacterized protein</fullName>
    </submittedName>
</protein>
<gene>
    <name evidence="2" type="ORF">PP_40</name>
</gene>
<evidence type="ECO:0000256" key="1">
    <source>
        <dbReference type="SAM" id="MobiDB-lite"/>
    </source>
</evidence>
<feature type="compositionally biased region" description="Basic and acidic residues" evidence="1">
    <location>
        <begin position="72"/>
        <end position="84"/>
    </location>
</feature>
<evidence type="ECO:0000313" key="3">
    <source>
        <dbReference type="Proteomes" id="UP000017664"/>
    </source>
</evidence>
<dbReference type="OrthoDB" id="34647at10239"/>
<dbReference type="Proteomes" id="UP000017664">
    <property type="component" value="Segment"/>
</dbReference>
<reference evidence="2" key="1">
    <citation type="journal article" date="2013" name="Virol. Sin.">
        <title>Characterization and genomic analysis of a plaque purified strain of cyanophage PP.</title>
        <authorList>
            <person name="Zhou Y."/>
            <person name="Lin J."/>
            <person name="Li N."/>
            <person name="Hu Z."/>
            <person name="Deng F."/>
        </authorList>
    </citation>
    <scope>NUCLEOTIDE SEQUENCE [LARGE SCALE GENOMIC DNA]</scope>
</reference>
<proteinExistence type="predicted"/>
<dbReference type="GeneID" id="17503308"/>
<evidence type="ECO:0000313" key="2">
    <source>
        <dbReference type="EMBL" id="AGY46507.1"/>
    </source>
</evidence>
<name>U5PVC9_9CAUD</name>
<feature type="region of interest" description="Disordered" evidence="1">
    <location>
        <begin position="47"/>
        <end position="91"/>
    </location>
</feature>
<dbReference type="KEGG" id="vg:17503308"/>
<accession>U5PVC9</accession>
<dbReference type="RefSeq" id="YP_008766998.1">
    <property type="nucleotide sequence ID" value="NC_022751.1"/>
</dbReference>
<keyword evidence="3" id="KW-1185">Reference proteome</keyword>
<dbReference type="EMBL" id="KF598865">
    <property type="protein sequence ID" value="AGY46507.1"/>
    <property type="molecule type" value="Genomic_DNA"/>
</dbReference>
<sequence>MDTGAPSMDDVLAIKAARLSFDTTEDLYAQREAEMAQVRQAMSEYFNSETETEVSIERDGQQTEEASGETKSVVEPKKNPESIRTKTTRKR</sequence>